<evidence type="ECO:0000259" key="11">
    <source>
        <dbReference type="Pfam" id="PF01769"/>
    </source>
</evidence>
<dbReference type="InterPro" id="IPR036739">
    <property type="entry name" value="SLC41_membr_dom_sf"/>
</dbReference>
<comment type="subcellular location">
    <subcellularLocation>
        <location evidence="1">Membrane</location>
        <topology evidence="1">Multi-pass membrane protein</topology>
    </subcellularLocation>
</comment>
<comment type="similarity">
    <text evidence="2">Belongs to the SLC41A transporter family.</text>
</comment>
<feature type="transmembrane region" description="Helical" evidence="10">
    <location>
        <begin position="159"/>
        <end position="184"/>
    </location>
</feature>
<dbReference type="PANTHER" id="PTHR16228:SF7">
    <property type="entry name" value="SLC41A_MGTE INTEGRAL MEMBRANE DOMAIN-CONTAINING PROTEIN"/>
    <property type="match status" value="1"/>
</dbReference>
<organism evidence="12 13">
    <name type="scientific">Romanomermis culicivorax</name>
    <name type="common">Nematode worm</name>
    <dbReference type="NCBI Taxonomy" id="13658"/>
    <lineage>
        <taxon>Eukaryota</taxon>
        <taxon>Metazoa</taxon>
        <taxon>Ecdysozoa</taxon>
        <taxon>Nematoda</taxon>
        <taxon>Enoplea</taxon>
        <taxon>Dorylaimia</taxon>
        <taxon>Mermithida</taxon>
        <taxon>Mermithoidea</taxon>
        <taxon>Mermithidae</taxon>
        <taxon>Romanomermis</taxon>
    </lineage>
</organism>
<dbReference type="WBParaSite" id="nRc.2.0.1.t04284-RA">
    <property type="protein sequence ID" value="nRc.2.0.1.t04284-RA"/>
    <property type="gene ID" value="nRc.2.0.1.g04284"/>
</dbReference>
<reference evidence="13" key="1">
    <citation type="submission" date="2022-11" db="UniProtKB">
        <authorList>
            <consortium name="WormBaseParasite"/>
        </authorList>
    </citation>
    <scope>IDENTIFICATION</scope>
</reference>
<keyword evidence="6 10" id="KW-1133">Transmembrane helix</keyword>
<evidence type="ECO:0000256" key="5">
    <source>
        <dbReference type="ARBA" id="ARBA00022842"/>
    </source>
</evidence>
<feature type="domain" description="SLC41A/MgtE integral membrane" evidence="11">
    <location>
        <begin position="203"/>
        <end position="337"/>
    </location>
</feature>
<feature type="transmembrane region" description="Helical" evidence="10">
    <location>
        <begin position="541"/>
        <end position="565"/>
    </location>
</feature>
<feature type="transmembrane region" description="Helical" evidence="10">
    <location>
        <begin position="349"/>
        <end position="369"/>
    </location>
</feature>
<evidence type="ECO:0000313" key="12">
    <source>
        <dbReference type="Proteomes" id="UP000887565"/>
    </source>
</evidence>
<dbReference type="Pfam" id="PF01769">
    <property type="entry name" value="MgtE"/>
    <property type="match status" value="2"/>
</dbReference>
<feature type="region of interest" description="Disordered" evidence="9">
    <location>
        <begin position="80"/>
        <end position="109"/>
    </location>
</feature>
<proteinExistence type="inferred from homology"/>
<evidence type="ECO:0000256" key="9">
    <source>
        <dbReference type="SAM" id="MobiDB-lite"/>
    </source>
</evidence>
<keyword evidence="8 10" id="KW-0472">Membrane</keyword>
<dbReference type="PANTHER" id="PTHR16228">
    <property type="entry name" value="DIVALENT CATION TRANSPORTER SOLUTE CARRIER FAMILY 41"/>
    <property type="match status" value="1"/>
</dbReference>
<feature type="transmembrane region" description="Helical" evidence="10">
    <location>
        <begin position="280"/>
        <end position="306"/>
    </location>
</feature>
<dbReference type="FunFam" id="1.10.357.20:FF:000001">
    <property type="entry name" value="Solute carrier family 41 member 2"/>
    <property type="match status" value="1"/>
</dbReference>
<evidence type="ECO:0000256" key="10">
    <source>
        <dbReference type="SAM" id="Phobius"/>
    </source>
</evidence>
<keyword evidence="12" id="KW-1185">Reference proteome</keyword>
<evidence type="ECO:0000256" key="1">
    <source>
        <dbReference type="ARBA" id="ARBA00004141"/>
    </source>
</evidence>
<dbReference type="InterPro" id="IPR006667">
    <property type="entry name" value="SLC41_membr_dom"/>
</dbReference>
<accession>A0A915HRC0</accession>
<feature type="transmembrane region" description="Helical" evidence="10">
    <location>
        <begin position="244"/>
        <end position="268"/>
    </location>
</feature>
<dbReference type="FunFam" id="1.10.357.20:FF:000002">
    <property type="entry name" value="Solute carrier family 41, member 2"/>
    <property type="match status" value="1"/>
</dbReference>
<feature type="transmembrane region" description="Helical" evidence="10">
    <location>
        <begin position="474"/>
        <end position="493"/>
    </location>
</feature>
<keyword evidence="3" id="KW-0813">Transport</keyword>
<dbReference type="OMA" id="WDPDNVT"/>
<keyword evidence="7" id="KW-0406">Ion transport</keyword>
<evidence type="ECO:0000256" key="2">
    <source>
        <dbReference type="ARBA" id="ARBA00009749"/>
    </source>
</evidence>
<evidence type="ECO:0000256" key="8">
    <source>
        <dbReference type="ARBA" id="ARBA00023136"/>
    </source>
</evidence>
<dbReference type="Proteomes" id="UP000887565">
    <property type="component" value="Unplaced"/>
</dbReference>
<evidence type="ECO:0000256" key="7">
    <source>
        <dbReference type="ARBA" id="ARBA00023065"/>
    </source>
</evidence>
<feature type="transmembrane region" description="Helical" evidence="10">
    <location>
        <begin position="381"/>
        <end position="401"/>
    </location>
</feature>
<feature type="transmembrane region" description="Helical" evidence="10">
    <location>
        <begin position="505"/>
        <end position="529"/>
    </location>
</feature>
<evidence type="ECO:0000256" key="4">
    <source>
        <dbReference type="ARBA" id="ARBA00022692"/>
    </source>
</evidence>
<evidence type="ECO:0000256" key="3">
    <source>
        <dbReference type="ARBA" id="ARBA00022448"/>
    </source>
</evidence>
<feature type="domain" description="SLC41A/MgtE integral membrane" evidence="11">
    <location>
        <begin position="415"/>
        <end position="559"/>
    </location>
</feature>
<evidence type="ECO:0000256" key="6">
    <source>
        <dbReference type="ARBA" id="ARBA00022989"/>
    </source>
</evidence>
<dbReference type="AlphaFoldDB" id="A0A915HRC0"/>
<evidence type="ECO:0000313" key="13">
    <source>
        <dbReference type="WBParaSite" id="nRc.2.0.1.t04284-RA"/>
    </source>
</evidence>
<dbReference type="SUPFAM" id="SSF161093">
    <property type="entry name" value="MgtE membrane domain-like"/>
    <property type="match status" value="2"/>
</dbReference>
<name>A0A915HRC0_ROMCU</name>
<dbReference type="InterPro" id="IPR045349">
    <property type="entry name" value="SLC41A1-3"/>
</dbReference>
<dbReference type="GO" id="GO:0005886">
    <property type="term" value="C:plasma membrane"/>
    <property type="evidence" value="ECO:0007669"/>
    <property type="project" value="TreeGrafter"/>
</dbReference>
<dbReference type="Gene3D" id="1.10.357.20">
    <property type="entry name" value="SLC41 divalent cation transporters, integral membrane domain"/>
    <property type="match status" value="2"/>
</dbReference>
<sequence length="576" mass="63075">MAHNSNVDVVVRRLENRFHTLKRRYVKNFSSSRDMVPYINDRNYSLNEETISTTKNSGGKISNGYQVDNSLIELSGCVMQPTSDSTSEEETLFDNSDQKPLISDNPKKSLRQCAANQTEKQKRKTNYEKLPQQMGLDLSSDVKLETENYAESLSDSENAWIIGLQVCIPFLIAGCGTVGAGLVLDTVQHWQVFTDVPQIFILVPALLGLKGNLEMTLASRLSTLANLGRMDTQKERIKQVTTNLALIQVQAAVVAFLAAIFAVVLGWVPKGEFSWESALLLMASGLVTASFASFILGSIMVAVVIFSRHFKINPDNVATPIAASLGDLTTLTLLASIGSLLQNHKQTEFWLAPLLIATFVLLCPLWVWISSSNPVTKEVLSSGWSPVIFSMLISSAGGFILEYTVAKFKGIAVFQPVINGIGGNLVAVQASRLSTSLHQSNKLGSLSHESAKRSHCDCCETFCTKGVNSTAARVLLFLVVPGHLIFMYMINSLRAGHTSITSMFAIIYLSAAIIQVGLLLFICNWIVHFMWRKHIDPDNSAIPYLTALGDLLGTALLAVAFQILYKLGDRDSDLGE</sequence>
<dbReference type="GO" id="GO:0008324">
    <property type="term" value="F:monoatomic cation transmembrane transporter activity"/>
    <property type="evidence" value="ECO:0007669"/>
    <property type="project" value="InterPro"/>
</dbReference>
<keyword evidence="5" id="KW-0460">Magnesium</keyword>
<keyword evidence="4 10" id="KW-0812">Transmembrane</keyword>
<protein>
    <submittedName>
        <fullName evidence="13">SLC41A/MgtE integral membrane domain-containing protein</fullName>
    </submittedName>
</protein>